<sequence length="1052" mass="121026">MLDLDVTSAKNRGINSNTDFLLESLNNLPKYLENSLKERINNCFSNGTVTLLDKGVYKLGIQEFNSLFKLPHDSSTESGKESTFHSNFLKFIARLESVDLVRCTIFRTYPLLRNILIVVEAHILYTFKALKHDTFSLKFFKFLLENDRFCYVLDSFYRENRIRVSTHEVMTGFNYDSFLFETSLRAMELVCNALSANNKVHENGSTSEHELLEFFIIFNYMQRILAQFLVLAILQNGEMNQNRGSKSDAGSTKQGLNAENGKNEKIIKMSLSALRAPKYVREHKFINKWSLYFFMPIYHVLSAGFSVTTEYDSISNQLLEALIESLNNFAPLLWLESSKALNNLENLLLLHSINLLKLNEVISDHSTSLYNQIVGNMVSKKKTNTNKSNPLSTNASSRDLTTYFQKNQMKAGLTEYSKFLETLIKYNLNFLNRLKNEKDTSVFYSSINSFSKFVSNVVRLILLTDGMEYLNKKNPNSEMQFFLKFSIEKLWDLSVSILRRFPFNVVNALFYYLGSQFNKENVLAQIYVFNSIDNSQLKPEEYSSYIKMLDYVLVNSNNLFVNPVSFENAKKNSRHLKLKYLSIKFSEICTIFINELVSNTDNRAGMVELFGSWCYSTNVYHTLLSRQICNFIVRLIKAKTAYVYVSKYVLDIVLGLCFFTHFDKFSDNGVDAPSKINNPDPTDGLEERSDDGDVDDFDDEDEGDKEGDYLLTINPNQLNTFNYIRILSNSGLILTWLMENVTLPYTCVFVAALRNLLKGIHEQCNCIICKFKCYFREKLNTSCFCYDSLIINGSPSISHYLEFISAISTSINVSDDKLKAFSEFFISTLNSVLEQLTNVLNNLNDNENLKLHLAIFKIATKLTSVSVSIGHQESKNTTYSSLISLFCVLGAPQLRQTSDWKKSRLFAELLAILNKVLSRDQNEEFLNLHKRLLDMLVKKMEKYPLLLLPLGFHRKNNELLVRDYAAAIPSILDNAIKLDSHTARLIYSYYAWKFARNNNLDEKNCGFSRDLAIMSTENEPHLSIIVNVFFMLSHKIKDVPSEGKQDWILDFQ</sequence>
<feature type="compositionally biased region" description="Acidic residues" evidence="1">
    <location>
        <begin position="688"/>
        <end position="702"/>
    </location>
</feature>
<dbReference type="EMBL" id="CP056070">
    <property type="protein sequence ID" value="UKK01336.2"/>
    <property type="molecule type" value="Genomic_DNA"/>
</dbReference>
<organism evidence="2 3">
    <name type="scientific">Theileria orientalis</name>
    <dbReference type="NCBI Taxonomy" id="68886"/>
    <lineage>
        <taxon>Eukaryota</taxon>
        <taxon>Sar</taxon>
        <taxon>Alveolata</taxon>
        <taxon>Apicomplexa</taxon>
        <taxon>Aconoidasida</taxon>
        <taxon>Piroplasmida</taxon>
        <taxon>Theileriidae</taxon>
        <taxon>Theileria</taxon>
    </lineage>
</organism>
<protein>
    <submittedName>
        <fullName evidence="2">Uncharacterized protein</fullName>
    </submittedName>
</protein>
<evidence type="ECO:0000313" key="3">
    <source>
        <dbReference type="Proteomes" id="UP000244811"/>
    </source>
</evidence>
<evidence type="ECO:0000313" key="2">
    <source>
        <dbReference type="EMBL" id="UKK01336.2"/>
    </source>
</evidence>
<feature type="region of interest" description="Disordered" evidence="1">
    <location>
        <begin position="673"/>
        <end position="702"/>
    </location>
</feature>
<accession>A0A976QSX1</accession>
<gene>
    <name evidence="2" type="ORF">MACK_002149</name>
</gene>
<evidence type="ECO:0000256" key="1">
    <source>
        <dbReference type="SAM" id="MobiDB-lite"/>
    </source>
</evidence>
<reference evidence="2" key="1">
    <citation type="submission" date="2022-07" db="EMBL/GenBank/DDBJ databases">
        <title>Evaluation of T. orientalis genome assembly methods using nanopore sequencing and analysis of variation between genomes.</title>
        <authorList>
            <person name="Yam J."/>
            <person name="Micallef M.L."/>
            <person name="Liu M."/>
            <person name="Djordjevic S.P."/>
            <person name="Bogema D.R."/>
            <person name="Jenkins C."/>
        </authorList>
    </citation>
    <scope>NUCLEOTIDE SEQUENCE</scope>
    <source>
        <strain evidence="2">Goon Nure</strain>
    </source>
</reference>
<dbReference type="AlphaFoldDB" id="A0A976QSX1"/>
<name>A0A976QSX1_THEOR</name>
<proteinExistence type="predicted"/>
<dbReference type="Proteomes" id="UP000244811">
    <property type="component" value="Chromosome 3"/>
</dbReference>